<dbReference type="Pfam" id="PF01641">
    <property type="entry name" value="SelR"/>
    <property type="match status" value="1"/>
</dbReference>
<evidence type="ECO:0000256" key="2">
    <source>
        <dbReference type="ARBA" id="ARBA00012499"/>
    </source>
</evidence>
<name>A0ABV7GWB6_9RHOB</name>
<keyword evidence="7" id="KW-1185">Reference proteome</keyword>
<dbReference type="PANTHER" id="PTHR10173">
    <property type="entry name" value="METHIONINE SULFOXIDE REDUCTASE"/>
    <property type="match status" value="1"/>
</dbReference>
<gene>
    <name evidence="6" type="primary">msrB</name>
    <name evidence="6" type="ORF">ACFOGP_17930</name>
</gene>
<evidence type="ECO:0000256" key="3">
    <source>
        <dbReference type="ARBA" id="ARBA00023002"/>
    </source>
</evidence>
<evidence type="ECO:0000259" key="5">
    <source>
        <dbReference type="PROSITE" id="PS51790"/>
    </source>
</evidence>
<dbReference type="InterPro" id="IPR028427">
    <property type="entry name" value="Met_Sox_Rdtase_MsrB"/>
</dbReference>
<evidence type="ECO:0000313" key="6">
    <source>
        <dbReference type="EMBL" id="MFC3144608.1"/>
    </source>
</evidence>
<comment type="caution">
    <text evidence="6">The sequence shown here is derived from an EMBL/GenBank/DDBJ whole genome shotgun (WGS) entry which is preliminary data.</text>
</comment>
<sequence length="130" mass="14924">MDKVTKTDAEWREQLDDLTYKVTRKHGTERAFTHDDFPKDPGTFRCTCCGAPLFDQAHKFESGSGWPSFWQPLDGELVGESEDRSWFMKRTEVHCNRCEAHLGHVFPDGPQPTGLRYCINGVALEFEPED</sequence>
<dbReference type="NCBIfam" id="TIGR00357">
    <property type="entry name" value="peptide-methionine (R)-S-oxide reductase MsrB"/>
    <property type="match status" value="1"/>
</dbReference>
<dbReference type="InterPro" id="IPR011057">
    <property type="entry name" value="Mss4-like_sf"/>
</dbReference>
<dbReference type="Gene3D" id="2.170.150.20">
    <property type="entry name" value="Peptide methionine sulfoxide reductase"/>
    <property type="match status" value="1"/>
</dbReference>
<dbReference type="EMBL" id="JBHRTB010000010">
    <property type="protein sequence ID" value="MFC3144608.1"/>
    <property type="molecule type" value="Genomic_DNA"/>
</dbReference>
<reference evidence="7" key="1">
    <citation type="journal article" date="2019" name="Int. J. Syst. Evol. Microbiol.">
        <title>The Global Catalogue of Microorganisms (GCM) 10K type strain sequencing project: providing services to taxonomists for standard genome sequencing and annotation.</title>
        <authorList>
            <consortium name="The Broad Institute Genomics Platform"/>
            <consortium name="The Broad Institute Genome Sequencing Center for Infectious Disease"/>
            <person name="Wu L."/>
            <person name="Ma J."/>
        </authorList>
    </citation>
    <scope>NUCLEOTIDE SEQUENCE [LARGE SCALE GENOMIC DNA]</scope>
    <source>
        <strain evidence="7">KCTC 52366</strain>
    </source>
</reference>
<dbReference type="PANTHER" id="PTHR10173:SF52">
    <property type="entry name" value="METHIONINE-R-SULFOXIDE REDUCTASE B1"/>
    <property type="match status" value="1"/>
</dbReference>
<organism evidence="6 7">
    <name type="scientific">Psychromarinibacter halotolerans</name>
    <dbReference type="NCBI Taxonomy" id="1775175"/>
    <lineage>
        <taxon>Bacteria</taxon>
        <taxon>Pseudomonadati</taxon>
        <taxon>Pseudomonadota</taxon>
        <taxon>Alphaproteobacteria</taxon>
        <taxon>Rhodobacterales</taxon>
        <taxon>Paracoccaceae</taxon>
        <taxon>Psychromarinibacter</taxon>
    </lineage>
</organism>
<proteinExistence type="inferred from homology"/>
<accession>A0ABV7GWB6</accession>
<protein>
    <recommendedName>
        <fullName evidence="2">peptide-methionine (R)-S-oxide reductase</fullName>
        <ecNumber evidence="2">1.8.4.12</ecNumber>
    </recommendedName>
</protein>
<comment type="catalytic activity">
    <reaction evidence="4">
        <text>L-methionyl-[protein] + [thioredoxin]-disulfide + H2O = L-methionyl-(R)-S-oxide-[protein] + [thioredoxin]-dithiol</text>
        <dbReference type="Rhea" id="RHEA:24164"/>
        <dbReference type="Rhea" id="RHEA-COMP:10698"/>
        <dbReference type="Rhea" id="RHEA-COMP:10700"/>
        <dbReference type="Rhea" id="RHEA-COMP:12313"/>
        <dbReference type="Rhea" id="RHEA-COMP:12314"/>
        <dbReference type="ChEBI" id="CHEBI:15377"/>
        <dbReference type="ChEBI" id="CHEBI:16044"/>
        <dbReference type="ChEBI" id="CHEBI:29950"/>
        <dbReference type="ChEBI" id="CHEBI:45764"/>
        <dbReference type="ChEBI" id="CHEBI:50058"/>
        <dbReference type="EC" id="1.8.4.12"/>
    </reaction>
</comment>
<dbReference type="InterPro" id="IPR002579">
    <property type="entry name" value="Met_Sox_Rdtase_MsrB_dom"/>
</dbReference>
<dbReference type="RefSeq" id="WP_275633692.1">
    <property type="nucleotide sequence ID" value="NZ_JARGYD010000006.1"/>
</dbReference>
<dbReference type="SUPFAM" id="SSF51316">
    <property type="entry name" value="Mss4-like"/>
    <property type="match status" value="1"/>
</dbReference>
<dbReference type="GO" id="GO:0033743">
    <property type="term" value="F:peptide-methionine (R)-S-oxide reductase activity"/>
    <property type="evidence" value="ECO:0007669"/>
    <property type="project" value="UniProtKB-EC"/>
</dbReference>
<dbReference type="Proteomes" id="UP001595632">
    <property type="component" value="Unassembled WGS sequence"/>
</dbReference>
<feature type="domain" description="MsrB" evidence="5">
    <location>
        <begin position="8"/>
        <end position="129"/>
    </location>
</feature>
<keyword evidence="3 6" id="KW-0560">Oxidoreductase</keyword>
<evidence type="ECO:0000313" key="7">
    <source>
        <dbReference type="Proteomes" id="UP001595632"/>
    </source>
</evidence>
<dbReference type="EC" id="1.8.4.12" evidence="2"/>
<dbReference type="PROSITE" id="PS51790">
    <property type="entry name" value="MSRB"/>
    <property type="match status" value="1"/>
</dbReference>
<comment type="similarity">
    <text evidence="1">Belongs to the MsrB Met sulfoxide reductase family.</text>
</comment>
<evidence type="ECO:0000256" key="1">
    <source>
        <dbReference type="ARBA" id="ARBA00007174"/>
    </source>
</evidence>
<evidence type="ECO:0000256" key="4">
    <source>
        <dbReference type="ARBA" id="ARBA00048488"/>
    </source>
</evidence>